<dbReference type="SUPFAM" id="SSF53335">
    <property type="entry name" value="S-adenosyl-L-methionine-dependent methyltransferases"/>
    <property type="match status" value="1"/>
</dbReference>
<comment type="subcellular location">
    <subcellularLocation>
        <location evidence="1">Mitochondrion</location>
    </subcellularLocation>
</comment>
<evidence type="ECO:0000313" key="14">
    <source>
        <dbReference type="EMBL" id="GIL47187.1"/>
    </source>
</evidence>
<dbReference type="InterPro" id="IPR049560">
    <property type="entry name" value="MeTrfase_RsmB-F_NOP2_cat"/>
</dbReference>
<keyword evidence="3 11" id="KW-0489">Methyltransferase</keyword>
<evidence type="ECO:0000313" key="15">
    <source>
        <dbReference type="Proteomes" id="UP000747399"/>
    </source>
</evidence>
<keyword evidence="7" id="KW-0809">Transit peptide</keyword>
<keyword evidence="15" id="KW-1185">Reference proteome</keyword>
<organism evidence="14 15">
    <name type="scientific">Volvox africanus</name>
    <dbReference type="NCBI Taxonomy" id="51714"/>
    <lineage>
        <taxon>Eukaryota</taxon>
        <taxon>Viridiplantae</taxon>
        <taxon>Chlorophyta</taxon>
        <taxon>core chlorophytes</taxon>
        <taxon>Chlorophyceae</taxon>
        <taxon>CS clade</taxon>
        <taxon>Chlamydomonadales</taxon>
        <taxon>Volvocaceae</taxon>
        <taxon>Volvox</taxon>
    </lineage>
</organism>
<dbReference type="AlphaFoldDB" id="A0A8J4ATA3"/>
<dbReference type="GO" id="GO:0005762">
    <property type="term" value="C:mitochondrial large ribosomal subunit"/>
    <property type="evidence" value="ECO:0007669"/>
    <property type="project" value="TreeGrafter"/>
</dbReference>
<evidence type="ECO:0000256" key="7">
    <source>
        <dbReference type="ARBA" id="ARBA00022946"/>
    </source>
</evidence>
<comment type="similarity">
    <text evidence="11">Belongs to the class I-like SAM-binding methyltransferase superfamily. RsmB/NOP family.</text>
</comment>
<feature type="compositionally biased region" description="Acidic residues" evidence="12">
    <location>
        <begin position="546"/>
        <end position="558"/>
    </location>
</feature>
<feature type="region of interest" description="Disordered" evidence="12">
    <location>
        <begin position="536"/>
        <end position="567"/>
    </location>
</feature>
<evidence type="ECO:0000256" key="2">
    <source>
        <dbReference type="ARBA" id="ARBA00022552"/>
    </source>
</evidence>
<evidence type="ECO:0000259" key="13">
    <source>
        <dbReference type="PROSITE" id="PS51686"/>
    </source>
</evidence>
<dbReference type="GO" id="GO:0003723">
    <property type="term" value="F:RNA binding"/>
    <property type="evidence" value="ECO:0007669"/>
    <property type="project" value="UniProtKB-UniRule"/>
</dbReference>
<name>A0A8J4ATA3_9CHLO</name>
<dbReference type="InterPro" id="IPR023267">
    <property type="entry name" value="RCMT"/>
</dbReference>
<evidence type="ECO:0000256" key="6">
    <source>
        <dbReference type="ARBA" id="ARBA00022884"/>
    </source>
</evidence>
<reference evidence="14" key="1">
    <citation type="journal article" date="2021" name="Proc. Natl. Acad. Sci. U.S.A.">
        <title>Three genomes in the algal genus Volvox reveal the fate of a haploid sex-determining region after a transition to homothallism.</title>
        <authorList>
            <person name="Yamamoto K."/>
            <person name="Hamaji T."/>
            <person name="Kawai-Toyooka H."/>
            <person name="Matsuzaki R."/>
            <person name="Takahashi F."/>
            <person name="Nishimura Y."/>
            <person name="Kawachi M."/>
            <person name="Noguchi H."/>
            <person name="Minakuchi Y."/>
            <person name="Umen J.G."/>
            <person name="Toyoda A."/>
            <person name="Nozaki H."/>
        </authorList>
    </citation>
    <scope>NUCLEOTIDE SEQUENCE</scope>
    <source>
        <strain evidence="14">NIES-3780</strain>
    </source>
</reference>
<evidence type="ECO:0000256" key="9">
    <source>
        <dbReference type="ARBA" id="ARBA00042050"/>
    </source>
</evidence>
<dbReference type="GO" id="GO:0031167">
    <property type="term" value="P:rRNA methylation"/>
    <property type="evidence" value="ECO:0007669"/>
    <property type="project" value="TreeGrafter"/>
</dbReference>
<feature type="binding site" evidence="11">
    <location>
        <position position="347"/>
    </location>
    <ligand>
        <name>S-adenosyl-L-methionine</name>
        <dbReference type="ChEBI" id="CHEBI:59789"/>
    </ligand>
</feature>
<dbReference type="Pfam" id="PF01189">
    <property type="entry name" value="Methyltr_RsmB-F"/>
    <property type="match status" value="1"/>
</dbReference>
<evidence type="ECO:0000256" key="4">
    <source>
        <dbReference type="ARBA" id="ARBA00022679"/>
    </source>
</evidence>
<dbReference type="PROSITE" id="PS51686">
    <property type="entry name" value="SAM_MT_RSMB_NOP"/>
    <property type="match status" value="1"/>
</dbReference>
<keyword evidence="5 11" id="KW-0949">S-adenosyl-L-methionine</keyword>
<proteinExistence type="inferred from homology"/>
<protein>
    <recommendedName>
        <fullName evidence="9">NOL1/NOP2/Sun domain family member 4</fullName>
    </recommendedName>
</protein>
<keyword evidence="8" id="KW-0496">Mitochondrion</keyword>
<dbReference type="GO" id="GO:0008173">
    <property type="term" value="F:RNA methyltransferase activity"/>
    <property type="evidence" value="ECO:0007669"/>
    <property type="project" value="InterPro"/>
</dbReference>
<comment type="caution">
    <text evidence="11">Lacks conserved residue(s) required for the propagation of feature annotation.</text>
</comment>
<dbReference type="Gene3D" id="6.20.240.40">
    <property type="match status" value="1"/>
</dbReference>
<dbReference type="Proteomes" id="UP000747399">
    <property type="component" value="Unassembled WGS sequence"/>
</dbReference>
<feature type="active site" description="Nucleophile" evidence="11">
    <location>
        <position position="407"/>
    </location>
</feature>
<feature type="binding site" evidence="11">
    <location>
        <position position="297"/>
    </location>
    <ligand>
        <name>S-adenosyl-L-methionine</name>
        <dbReference type="ChEBI" id="CHEBI:59789"/>
    </ligand>
</feature>
<keyword evidence="2" id="KW-0698">rRNA processing</keyword>
<sequence>MKASKQSHARGHRAKSKQQDNSKEFDKYYNSVYGSRWPSLREALLKPTVHAALANTFIRPAATAACVDAGLVPLLSLGPMCAYLRSKPAGSYPPPPLDPASALRMWYWLDLASVLPVLLLQPRRSHSALDMCAAPGGKSVLIAQHLLVPAAPLLAPPLAPPLAAAATPTASAEQSEAAVGSGTADKAAQSYSQSLRQGPAAEVEAGMTAATAVRAEATDVDTTAVAARPAVANGEDGDTSWGELHPGVVDAARERADAGGGTESQHTSHRKPPPPMSLAVPPTLPPPLPPGKLVCNEPDRPRLQRLQRVLEEYVPVSTRANLEALNYQGHAYWGRNQACCYDRVLVDAPCSSDRHVLQQAASAQRGVIAAADWSLAGCKRIADEQLQLCLAALRALRVGGRLVYSTCSIAPLQNDDVIERLIRRCGPGVVSVLPAMEALRGAVAAEEDVQAGLAEKAEPVMLGNGGKGQGGRSIEDGERVKEAEGNGEEPEVMKVLKAEATRHGLICLPDRGAWGPMYVAVMEKVGEMQGMGVAAVLRPQPTGMSDGEEDEGSEEEEGDRGKEGQEE</sequence>
<feature type="compositionally biased region" description="Basic residues" evidence="12">
    <location>
        <begin position="1"/>
        <end position="16"/>
    </location>
</feature>
<comment type="caution">
    <text evidence="14">The sequence shown here is derived from an EMBL/GenBank/DDBJ whole genome shotgun (WGS) entry which is preliminary data.</text>
</comment>
<comment type="catalytic activity">
    <reaction evidence="10">
        <text>a cytidine in rRNA + S-adenosyl-L-methionine = a 5-methylcytidine in rRNA + S-adenosyl-L-homocysteine + H(+)</text>
        <dbReference type="Rhea" id="RHEA:61484"/>
        <dbReference type="Rhea" id="RHEA-COMP:15836"/>
        <dbReference type="Rhea" id="RHEA-COMP:15837"/>
        <dbReference type="ChEBI" id="CHEBI:15378"/>
        <dbReference type="ChEBI" id="CHEBI:57856"/>
        <dbReference type="ChEBI" id="CHEBI:59789"/>
        <dbReference type="ChEBI" id="CHEBI:74483"/>
        <dbReference type="ChEBI" id="CHEBI:82748"/>
    </reaction>
</comment>
<evidence type="ECO:0000256" key="3">
    <source>
        <dbReference type="ARBA" id="ARBA00022603"/>
    </source>
</evidence>
<feature type="region of interest" description="Disordered" evidence="12">
    <location>
        <begin position="254"/>
        <end position="298"/>
    </location>
</feature>
<dbReference type="Gene3D" id="3.40.50.150">
    <property type="entry name" value="Vaccinia Virus protein VP39"/>
    <property type="match status" value="2"/>
</dbReference>
<keyword evidence="4 11" id="KW-0808">Transferase</keyword>
<evidence type="ECO:0000256" key="5">
    <source>
        <dbReference type="ARBA" id="ARBA00022691"/>
    </source>
</evidence>
<dbReference type="InterPro" id="IPR029063">
    <property type="entry name" value="SAM-dependent_MTases_sf"/>
</dbReference>
<evidence type="ECO:0000256" key="11">
    <source>
        <dbReference type="PROSITE-ProRule" id="PRU01023"/>
    </source>
</evidence>
<evidence type="ECO:0000256" key="10">
    <source>
        <dbReference type="ARBA" id="ARBA00049302"/>
    </source>
</evidence>
<gene>
    <name evidence="14" type="ORF">Vafri_4071</name>
</gene>
<dbReference type="PANTHER" id="PTHR22808">
    <property type="entry name" value="NCL1 YEAST -RELATED NOL1/NOP2/FMU SUN DOMAIN-CONTAINING"/>
    <property type="match status" value="1"/>
</dbReference>
<dbReference type="InterPro" id="IPR001678">
    <property type="entry name" value="MeTrfase_RsmB-F_NOP2_dom"/>
</dbReference>
<keyword evidence="6 11" id="KW-0694">RNA-binding</keyword>
<feature type="region of interest" description="Disordered" evidence="12">
    <location>
        <begin position="1"/>
        <end position="21"/>
    </location>
</feature>
<feature type="compositionally biased region" description="Basic and acidic residues" evidence="12">
    <location>
        <begin position="473"/>
        <end position="484"/>
    </location>
</feature>
<dbReference type="EMBL" id="BNCO01000004">
    <property type="protein sequence ID" value="GIL47187.1"/>
    <property type="molecule type" value="Genomic_DNA"/>
</dbReference>
<accession>A0A8J4ATA3</accession>
<feature type="region of interest" description="Disordered" evidence="12">
    <location>
        <begin position="460"/>
        <end position="488"/>
    </location>
</feature>
<dbReference type="PANTHER" id="PTHR22808:SF3">
    <property type="entry name" value="5-METHYLCYTOSINE RRNA METHYLTRANSFERASE NSUN4"/>
    <property type="match status" value="1"/>
</dbReference>
<feature type="domain" description="SAM-dependent MTase RsmB/NOP-type" evidence="13">
    <location>
        <begin position="291"/>
        <end position="525"/>
    </location>
</feature>
<evidence type="ECO:0000256" key="12">
    <source>
        <dbReference type="SAM" id="MobiDB-lite"/>
    </source>
</evidence>
<evidence type="ECO:0000256" key="8">
    <source>
        <dbReference type="ARBA" id="ARBA00023128"/>
    </source>
</evidence>
<evidence type="ECO:0000256" key="1">
    <source>
        <dbReference type="ARBA" id="ARBA00004173"/>
    </source>
</evidence>